<feature type="region of interest" description="Disordered" evidence="1">
    <location>
        <begin position="679"/>
        <end position="706"/>
    </location>
</feature>
<gene>
    <name evidence="3" type="ORF">DPMN_015003</name>
</gene>
<accession>A0A9D4N710</accession>
<comment type="caution">
    <text evidence="3">The sequence shown here is derived from an EMBL/GenBank/DDBJ whole genome shotgun (WGS) entry which is preliminary data.</text>
</comment>
<reference evidence="3" key="2">
    <citation type="submission" date="2020-11" db="EMBL/GenBank/DDBJ databases">
        <authorList>
            <person name="McCartney M.A."/>
            <person name="Auch B."/>
            <person name="Kono T."/>
            <person name="Mallez S."/>
            <person name="Becker A."/>
            <person name="Gohl D.M."/>
            <person name="Silverstein K.A.T."/>
            <person name="Koren S."/>
            <person name="Bechman K.B."/>
            <person name="Herman A."/>
            <person name="Abrahante J.E."/>
            <person name="Garbe J."/>
        </authorList>
    </citation>
    <scope>NUCLEOTIDE SEQUENCE</scope>
    <source>
        <strain evidence="3">Duluth1</strain>
        <tissue evidence="3">Whole animal</tissue>
    </source>
</reference>
<keyword evidence="4" id="KW-1185">Reference proteome</keyword>
<dbReference type="PANTHER" id="PTHR14407:SF9">
    <property type="entry name" value="BLOC-3 COMPLEX MEMBER HPS4"/>
    <property type="match status" value="1"/>
</dbReference>
<dbReference type="Proteomes" id="UP000828390">
    <property type="component" value="Unassembled WGS sequence"/>
</dbReference>
<feature type="compositionally biased region" description="Low complexity" evidence="1">
    <location>
        <begin position="543"/>
        <end position="554"/>
    </location>
</feature>
<dbReference type="PANTHER" id="PTHR14407">
    <property type="entry name" value="HERMANSKY-PUDLAK SYNDROME 4 PROTEIN LIGHT-EAR PROTEIN-RELATED"/>
    <property type="match status" value="1"/>
</dbReference>
<evidence type="ECO:0000313" key="4">
    <source>
        <dbReference type="Proteomes" id="UP000828390"/>
    </source>
</evidence>
<dbReference type="InterPro" id="IPR043987">
    <property type="entry name" value="CCZ1/INTU/HSP4_longin_1"/>
</dbReference>
<dbReference type="GO" id="GO:0031410">
    <property type="term" value="C:cytoplasmic vesicle"/>
    <property type="evidence" value="ECO:0007669"/>
    <property type="project" value="TreeGrafter"/>
</dbReference>
<dbReference type="Pfam" id="PF19031">
    <property type="entry name" value="Intu_longin_1"/>
    <property type="match status" value="1"/>
</dbReference>
<feature type="region of interest" description="Disordered" evidence="1">
    <location>
        <begin position="422"/>
        <end position="469"/>
    </location>
</feature>
<dbReference type="GO" id="GO:0031267">
    <property type="term" value="F:small GTPase binding"/>
    <property type="evidence" value="ECO:0007669"/>
    <property type="project" value="TreeGrafter"/>
</dbReference>
<evidence type="ECO:0000259" key="2">
    <source>
        <dbReference type="Pfam" id="PF19031"/>
    </source>
</evidence>
<dbReference type="OrthoDB" id="16754at2759"/>
<dbReference type="InterPro" id="IPR026091">
    <property type="entry name" value="HPS4"/>
</dbReference>
<dbReference type="GO" id="GO:0016192">
    <property type="term" value="P:vesicle-mediated transport"/>
    <property type="evidence" value="ECO:0007669"/>
    <property type="project" value="InterPro"/>
</dbReference>
<dbReference type="GO" id="GO:0005085">
    <property type="term" value="F:guanyl-nucleotide exchange factor activity"/>
    <property type="evidence" value="ECO:0007669"/>
    <property type="project" value="TreeGrafter"/>
</dbReference>
<dbReference type="GO" id="GO:0005765">
    <property type="term" value="C:lysosomal membrane"/>
    <property type="evidence" value="ECO:0007669"/>
    <property type="project" value="TreeGrafter"/>
</dbReference>
<feature type="region of interest" description="Disordered" evidence="1">
    <location>
        <begin position="589"/>
        <end position="621"/>
    </location>
</feature>
<proteinExistence type="predicted"/>
<feature type="compositionally biased region" description="Basic and acidic residues" evidence="1">
    <location>
        <begin position="450"/>
        <end position="469"/>
    </location>
</feature>
<sequence length="910" mass="102760">MANTIWRLHGSVFFIYDHNVLKKEEDDLKDAIIYFSPEEVPENDQCMLCGQLMGMSEFLCTNISKSAPRVFKFEKEKFAIKKTASYSLVLQGSSFVPDINLLSRLDALYDAFVTFHGSIDSLKLRWKGNQVEYLTELAGIWRILLRVTHATQGYSLAQTFQSIPYTQLPLSGSHLFLQASHLLQSSQRRPYVLSGAILYKNSVLCSQLPPRLTKNLMLLQEQMPHISMDICCELPKGCTVMTAFLTAEELSDISPFDLVSKRHCKLTDFQKHRETRPSDEQSRLDISAYKAHKGASLQRRLTFPNVSSTNLNTNSANKSHTVLQSFLSNQKKKAFYDRQQIGLKSTWSQTKGKNISTLLSDVPIVECQNGESGIESESDMYEGVTGHHFGEKYVMVSHTDTDEHESESESEDLLDSIGITKSVENGQSESEEVLESTKNSSNRISVEVETLEKDEGNPSVSDLKKNDENQRIFAEQNKAKNDEKKSESFENKELLSQESFGERLTLAQLDAVNSTDFGSVVMQSQSSEDYRGPLLYDDLSSESTFHTSETTSMSNAESETDLKLSSKTDIHEIKISAISKIDQNREHTFNISEKESQDSNYPKRRHWSSESNKYESEVETEDDAFTISNIEPCISCYDLGENAGVTDSLSLVRCQKCIDVFNKQVKFGVPSENQEILEFDGKFRERNESSTETESHSDKDQKPENFIPAAAAPDSVISRYWTHEMEGMNDVTVYVQCHADISLVLLMANPDLHQALPQQENLFYSLWKASLAHLADLDFYIKECMENEAGHESDPNSKDLYNFLQFDKYSAELQGTTSDPMAGNVRVHNQHQMLADLHAAFQADKCLSDITIRSHITSCYGQSNEASETFFHPSTSQKLVSGLPVPRESILNMDVVARQRLDKDKNVAIL</sequence>
<reference evidence="3" key="1">
    <citation type="journal article" date="2019" name="bioRxiv">
        <title>The Genome of the Zebra Mussel, Dreissena polymorpha: A Resource for Invasive Species Research.</title>
        <authorList>
            <person name="McCartney M.A."/>
            <person name="Auch B."/>
            <person name="Kono T."/>
            <person name="Mallez S."/>
            <person name="Zhang Y."/>
            <person name="Obille A."/>
            <person name="Becker A."/>
            <person name="Abrahante J.E."/>
            <person name="Garbe J."/>
            <person name="Badalamenti J.P."/>
            <person name="Herman A."/>
            <person name="Mangelson H."/>
            <person name="Liachko I."/>
            <person name="Sullivan S."/>
            <person name="Sone E.D."/>
            <person name="Koren S."/>
            <person name="Silverstein K.A.T."/>
            <person name="Beckman K.B."/>
            <person name="Gohl D.M."/>
        </authorList>
    </citation>
    <scope>NUCLEOTIDE SEQUENCE</scope>
    <source>
        <strain evidence="3">Duluth1</strain>
        <tissue evidence="3">Whole animal</tissue>
    </source>
</reference>
<feature type="compositionally biased region" description="Basic and acidic residues" evidence="1">
    <location>
        <begin position="679"/>
        <end position="703"/>
    </location>
</feature>
<organism evidence="3 4">
    <name type="scientific">Dreissena polymorpha</name>
    <name type="common">Zebra mussel</name>
    <name type="synonym">Mytilus polymorpha</name>
    <dbReference type="NCBI Taxonomy" id="45954"/>
    <lineage>
        <taxon>Eukaryota</taxon>
        <taxon>Metazoa</taxon>
        <taxon>Spiralia</taxon>
        <taxon>Lophotrochozoa</taxon>
        <taxon>Mollusca</taxon>
        <taxon>Bivalvia</taxon>
        <taxon>Autobranchia</taxon>
        <taxon>Heteroconchia</taxon>
        <taxon>Euheterodonta</taxon>
        <taxon>Imparidentia</taxon>
        <taxon>Neoheterodontei</taxon>
        <taxon>Myida</taxon>
        <taxon>Dreissenoidea</taxon>
        <taxon>Dreissenidae</taxon>
        <taxon>Dreissena</taxon>
    </lineage>
</organism>
<dbReference type="EMBL" id="JAIWYP010000001">
    <property type="protein sequence ID" value="KAH3890913.1"/>
    <property type="molecule type" value="Genomic_DNA"/>
</dbReference>
<evidence type="ECO:0000256" key="1">
    <source>
        <dbReference type="SAM" id="MobiDB-lite"/>
    </source>
</evidence>
<name>A0A9D4N710_DREPO</name>
<feature type="region of interest" description="Disordered" evidence="1">
    <location>
        <begin position="543"/>
        <end position="563"/>
    </location>
</feature>
<feature type="domain" description="CCZ1/INTU/HSP4 first Longin" evidence="2">
    <location>
        <begin position="12"/>
        <end position="117"/>
    </location>
</feature>
<dbReference type="GO" id="GO:0006605">
    <property type="term" value="P:protein targeting"/>
    <property type="evidence" value="ECO:0007669"/>
    <property type="project" value="TreeGrafter"/>
</dbReference>
<dbReference type="GO" id="GO:0031085">
    <property type="term" value="C:BLOC-3 complex"/>
    <property type="evidence" value="ECO:0007669"/>
    <property type="project" value="TreeGrafter"/>
</dbReference>
<dbReference type="AlphaFoldDB" id="A0A9D4N710"/>
<evidence type="ECO:0000313" key="3">
    <source>
        <dbReference type="EMBL" id="KAH3890913.1"/>
    </source>
</evidence>
<protein>
    <recommendedName>
        <fullName evidence="2">CCZ1/INTU/HSP4 first Longin domain-containing protein</fullName>
    </recommendedName>
</protein>